<organism evidence="1 2">
    <name type="scientific">Pseudomonas phage vB_PaeM_PAO1_Ab03</name>
    <dbReference type="NCBI Taxonomy" id="1548901"/>
    <lineage>
        <taxon>Viruses</taxon>
        <taxon>Duplodnaviria</taxon>
        <taxon>Heunggongvirae</taxon>
        <taxon>Uroviricota</taxon>
        <taxon>Caudoviricetes</taxon>
        <taxon>Vandenendeviridae</taxon>
        <taxon>Nankokuvirus</taxon>
        <taxon>Nankokuvirus Ab03</taxon>
    </lineage>
</organism>
<protein>
    <submittedName>
        <fullName evidence="1">Uncharacterized protein</fullName>
    </submittedName>
</protein>
<name>A0A0A1IW48_9CAUD</name>
<dbReference type="RefSeq" id="YP_009124495.1">
    <property type="nucleotide sequence ID" value="NC_026587.1"/>
</dbReference>
<evidence type="ECO:0000313" key="1">
    <source>
        <dbReference type="EMBL" id="CEF89204.1"/>
    </source>
</evidence>
<sequence>MDVMDDDFEFPDILPEWAEEFHPSEGKHQIGAQLATKDGRVTGNGVIFCAVPWKFCPELYLFLVVTDAGNVLTLTEAELHSLFHWPQYIADLNQKTPAEVMYTVMTGPIGDLIQDFKEANGHA</sequence>
<dbReference type="EMBL" id="LN610573">
    <property type="protein sequence ID" value="CEF89204.1"/>
    <property type="molecule type" value="Genomic_DNA"/>
</dbReference>
<evidence type="ECO:0000313" key="2">
    <source>
        <dbReference type="Proteomes" id="UP000030230"/>
    </source>
</evidence>
<dbReference type="KEGG" id="vg:23679410"/>
<keyword evidence="2" id="KW-1185">Reference proteome</keyword>
<accession>A0A0A1IW48</accession>
<proteinExistence type="predicted"/>
<reference evidence="2" key="1">
    <citation type="journal article" date="2015" name="PLoS ONE">
        <title>Investigation of a Large Collection of Pseudomonas aeruginosa Bacteriophages Collected from a Single Environmental Source in Abidjan, Cote d'Ivoire.</title>
        <authorList>
            <person name="Essoh C."/>
            <person name="Latino L."/>
            <person name="Midoux C."/>
            <person name="Blouin Y."/>
            <person name="Loukou G."/>
            <person name="Nguetta S.P."/>
            <person name="Lathro S."/>
            <person name="Cablanmian A."/>
            <person name="Kouassi A.K."/>
            <person name="Vergnaud G."/>
            <person name="Pourcel C."/>
        </authorList>
    </citation>
    <scope>NUCLEOTIDE SEQUENCE [LARGE SCALE GENOMIC DNA]</scope>
</reference>
<dbReference type="OrthoDB" id="14568at10239"/>
<dbReference type="Proteomes" id="UP000030230">
    <property type="component" value="Segment"/>
</dbReference>
<dbReference type="GeneID" id="23679410"/>
<gene>
    <name evidence="1" type="primary">ORF99</name>
</gene>